<feature type="domain" description="Deacetylase sirtuin-type" evidence="5">
    <location>
        <begin position="31"/>
        <end position="325"/>
    </location>
</feature>
<evidence type="ECO:0000256" key="2">
    <source>
        <dbReference type="ARBA" id="ARBA00022679"/>
    </source>
</evidence>
<name>A0A3Q9G2T4_9ACTO</name>
<dbReference type="Pfam" id="PF02146">
    <property type="entry name" value="SIR2"/>
    <property type="match status" value="1"/>
</dbReference>
<evidence type="ECO:0000313" key="7">
    <source>
        <dbReference type="Proteomes" id="UP000280344"/>
    </source>
</evidence>
<keyword evidence="3" id="KW-0520">NAD</keyword>
<dbReference type="RefSeq" id="WP_126703060.1">
    <property type="nucleotide sequence ID" value="NZ_CP034593.1"/>
</dbReference>
<dbReference type="SUPFAM" id="SSF52467">
    <property type="entry name" value="DHS-like NAD/FAD-binding domain"/>
    <property type="match status" value="1"/>
</dbReference>
<dbReference type="InterPro" id="IPR026590">
    <property type="entry name" value="Ssirtuin_cat_dom"/>
</dbReference>
<keyword evidence="7" id="KW-1185">Reference proteome</keyword>
<dbReference type="KEGG" id="flh:EJ997_01765"/>
<evidence type="ECO:0000256" key="3">
    <source>
        <dbReference type="ARBA" id="ARBA00023027"/>
    </source>
</evidence>
<keyword evidence="4" id="KW-0862">Zinc</keyword>
<dbReference type="InterPro" id="IPR003000">
    <property type="entry name" value="Sirtuin"/>
</dbReference>
<keyword evidence="2" id="KW-0808">Transferase</keyword>
<evidence type="ECO:0000256" key="1">
    <source>
        <dbReference type="ARBA" id="ARBA00012928"/>
    </source>
</evidence>
<dbReference type="GO" id="GO:0070403">
    <property type="term" value="F:NAD+ binding"/>
    <property type="evidence" value="ECO:0007669"/>
    <property type="project" value="InterPro"/>
</dbReference>
<dbReference type="GO" id="GO:0017136">
    <property type="term" value="F:histone deacetylase activity, NAD-dependent"/>
    <property type="evidence" value="ECO:0007669"/>
    <property type="project" value="TreeGrafter"/>
</dbReference>
<evidence type="ECO:0000259" key="5">
    <source>
        <dbReference type="PROSITE" id="PS50305"/>
    </source>
</evidence>
<dbReference type="PANTHER" id="PTHR11085">
    <property type="entry name" value="NAD-DEPENDENT PROTEIN DEACYLASE SIRTUIN-5, MITOCHONDRIAL-RELATED"/>
    <property type="match status" value="1"/>
</dbReference>
<dbReference type="Gene3D" id="3.40.50.1220">
    <property type="entry name" value="TPP-binding domain"/>
    <property type="match status" value="1"/>
</dbReference>
<organism evidence="6 7">
    <name type="scientific">Flaviflexus ciconiae</name>
    <dbReference type="NCBI Taxonomy" id="2496867"/>
    <lineage>
        <taxon>Bacteria</taxon>
        <taxon>Bacillati</taxon>
        <taxon>Actinomycetota</taxon>
        <taxon>Actinomycetes</taxon>
        <taxon>Actinomycetales</taxon>
        <taxon>Actinomycetaceae</taxon>
        <taxon>Flaviflexus</taxon>
    </lineage>
</organism>
<dbReference type="PROSITE" id="PS50305">
    <property type="entry name" value="SIRTUIN"/>
    <property type="match status" value="1"/>
</dbReference>
<feature type="binding site" evidence="4">
    <location>
        <position position="215"/>
    </location>
    <ligand>
        <name>Zn(2+)</name>
        <dbReference type="ChEBI" id="CHEBI:29105"/>
    </ligand>
</feature>
<dbReference type="InterPro" id="IPR026591">
    <property type="entry name" value="Sirtuin_cat_small_dom_sf"/>
</dbReference>
<dbReference type="Gene3D" id="3.30.1600.10">
    <property type="entry name" value="SIR2/SIRT2 'Small Domain"/>
    <property type="match status" value="1"/>
</dbReference>
<dbReference type="PANTHER" id="PTHR11085:SF10">
    <property type="entry name" value="NAD-DEPENDENT PROTEIN DEACYLASE SIRTUIN-5, MITOCHONDRIAL-RELATED"/>
    <property type="match status" value="1"/>
</dbReference>
<sequence>MANSIEDFFPGGSVPNLRIKHIEAPPAEAALPEPENLDEAMARAIEILQGKKLAVITGAGISTDSGLPDYRSPGSPPRHPMTLQQFMASSPMRSHYWARNHVGWSRPYRAIPNAGHYALAHLEQRGIVTGVITQNIDMLHASAGTTRLVNLHGRGDRVVCTQCGMFIDRAELHKKLTELNPGWTERHVADAEIAPDTDAAIADTAGFVVADCPRCGGILRTDVVFFGGTVRKDDIEEGRAICAQSDALLVAGSSLSVASAMRFVRETAKVGQPIVIINRGTTRGDKFADEHVYMGTSRALPYLDVTLRNPKDLLAGPTHPHLRRR</sequence>
<dbReference type="EC" id="2.3.1.286" evidence="1"/>
<accession>A0A3Q9G2T4</accession>
<dbReference type="EMBL" id="CP034593">
    <property type="protein sequence ID" value="AZQ76251.1"/>
    <property type="molecule type" value="Genomic_DNA"/>
</dbReference>
<feature type="active site" description="Proton acceptor" evidence="4">
    <location>
        <position position="152"/>
    </location>
</feature>
<reference evidence="6 7" key="1">
    <citation type="submission" date="2018-12" db="EMBL/GenBank/DDBJ databases">
        <title>Complete genome sequence of Flaviflexus sp. H23T48.</title>
        <authorList>
            <person name="Bae J.-W."/>
            <person name="Lee J.-Y."/>
        </authorList>
    </citation>
    <scope>NUCLEOTIDE SEQUENCE [LARGE SCALE GENOMIC DNA]</scope>
    <source>
        <strain evidence="6 7">H23T48</strain>
    </source>
</reference>
<evidence type="ECO:0000256" key="4">
    <source>
        <dbReference type="PROSITE-ProRule" id="PRU00236"/>
    </source>
</evidence>
<keyword evidence="4" id="KW-0479">Metal-binding</keyword>
<evidence type="ECO:0000313" key="6">
    <source>
        <dbReference type="EMBL" id="AZQ76251.1"/>
    </source>
</evidence>
<dbReference type="InterPro" id="IPR029035">
    <property type="entry name" value="DHS-like_NAD/FAD-binding_dom"/>
</dbReference>
<dbReference type="Proteomes" id="UP000280344">
    <property type="component" value="Chromosome"/>
</dbReference>
<gene>
    <name evidence="6" type="ORF">EJ997_01765</name>
</gene>
<dbReference type="AlphaFoldDB" id="A0A3Q9G2T4"/>
<dbReference type="InterPro" id="IPR050134">
    <property type="entry name" value="NAD-dep_sirtuin_deacylases"/>
</dbReference>
<feature type="binding site" evidence="4">
    <location>
        <position position="212"/>
    </location>
    <ligand>
        <name>Zn(2+)</name>
        <dbReference type="ChEBI" id="CHEBI:29105"/>
    </ligand>
</feature>
<proteinExistence type="predicted"/>
<feature type="binding site" evidence="4">
    <location>
        <position position="160"/>
    </location>
    <ligand>
        <name>Zn(2+)</name>
        <dbReference type="ChEBI" id="CHEBI:29105"/>
    </ligand>
</feature>
<dbReference type="OrthoDB" id="9800582at2"/>
<protein>
    <recommendedName>
        <fullName evidence="1">protein acetyllysine N-acetyltransferase</fullName>
        <ecNumber evidence="1">2.3.1.286</ecNumber>
    </recommendedName>
</protein>
<feature type="binding site" evidence="4">
    <location>
        <position position="163"/>
    </location>
    <ligand>
        <name>Zn(2+)</name>
        <dbReference type="ChEBI" id="CHEBI:29105"/>
    </ligand>
</feature>
<dbReference type="GO" id="GO:0046872">
    <property type="term" value="F:metal ion binding"/>
    <property type="evidence" value="ECO:0007669"/>
    <property type="project" value="UniProtKB-KW"/>
</dbReference>